<protein>
    <submittedName>
        <fullName evidence="2">RidA family protein</fullName>
    </submittedName>
</protein>
<accession>A0ABS9YKS2</accession>
<dbReference type="EMBL" id="JALDAY010000016">
    <property type="protein sequence ID" value="MCI3277804.1"/>
    <property type="molecule type" value="Genomic_DNA"/>
</dbReference>
<gene>
    <name evidence="2" type="ORF">MQP27_42740</name>
</gene>
<feature type="region of interest" description="Disordered" evidence="1">
    <location>
        <begin position="1"/>
        <end position="24"/>
    </location>
</feature>
<evidence type="ECO:0000256" key="1">
    <source>
        <dbReference type="SAM" id="MobiDB-lite"/>
    </source>
</evidence>
<organism evidence="2 3">
    <name type="scientific">Streptomyces cylindrosporus</name>
    <dbReference type="NCBI Taxonomy" id="2927583"/>
    <lineage>
        <taxon>Bacteria</taxon>
        <taxon>Bacillati</taxon>
        <taxon>Actinomycetota</taxon>
        <taxon>Actinomycetes</taxon>
        <taxon>Kitasatosporales</taxon>
        <taxon>Streptomycetaceae</taxon>
        <taxon>Streptomyces</taxon>
    </lineage>
</organism>
<sequence length="140" mass="14599">MSRTGTRAPIVPASRSTTAGPFSPGIRLGPLLQVAGQVGIAPAPPEGSAPAPEASVRAQTRQALGNVGEILAEGGTGWEDVLMIRVYLIATSHFDEFNGAYRDYLGEQGCTIMPARTTVYVGLPPGLLVEIDALAVPDDR</sequence>
<dbReference type="PANTHER" id="PTHR11803:SF39">
    <property type="entry name" value="2-IMINOBUTANOATE_2-IMINOPROPANOATE DEAMINASE"/>
    <property type="match status" value="1"/>
</dbReference>
<dbReference type="PANTHER" id="PTHR11803">
    <property type="entry name" value="2-IMINOBUTANOATE/2-IMINOPROPANOATE DEAMINASE RIDA"/>
    <property type="match status" value="1"/>
</dbReference>
<proteinExistence type="predicted"/>
<dbReference type="Proteomes" id="UP001165269">
    <property type="component" value="Unassembled WGS sequence"/>
</dbReference>
<keyword evidence="3" id="KW-1185">Reference proteome</keyword>
<name>A0ABS9YKS2_9ACTN</name>
<dbReference type="CDD" id="cd00448">
    <property type="entry name" value="YjgF_YER057c_UK114_family"/>
    <property type="match status" value="1"/>
</dbReference>
<dbReference type="Gene3D" id="3.30.1330.40">
    <property type="entry name" value="RutC-like"/>
    <property type="match status" value="1"/>
</dbReference>
<reference evidence="2" key="1">
    <citation type="submission" date="2022-03" db="EMBL/GenBank/DDBJ databases">
        <title>Streptomyces 7R015 and 7R016 isolated from Barleria lupulina in Thailand.</title>
        <authorList>
            <person name="Kanchanasin P."/>
            <person name="Phongsopitanun W."/>
            <person name="Tanasupawat S."/>
        </authorList>
    </citation>
    <scope>NUCLEOTIDE SEQUENCE</scope>
    <source>
        <strain evidence="2">7R015</strain>
    </source>
</reference>
<dbReference type="SUPFAM" id="SSF55298">
    <property type="entry name" value="YjgF-like"/>
    <property type="match status" value="1"/>
</dbReference>
<evidence type="ECO:0000313" key="2">
    <source>
        <dbReference type="EMBL" id="MCI3277804.1"/>
    </source>
</evidence>
<dbReference type="RefSeq" id="WP_242775708.1">
    <property type="nucleotide sequence ID" value="NZ_JALDAY010000016.1"/>
</dbReference>
<dbReference type="InterPro" id="IPR006175">
    <property type="entry name" value="YjgF/YER057c/UK114"/>
</dbReference>
<dbReference type="InterPro" id="IPR035959">
    <property type="entry name" value="RutC-like_sf"/>
</dbReference>
<comment type="caution">
    <text evidence="2">The sequence shown here is derived from an EMBL/GenBank/DDBJ whole genome shotgun (WGS) entry which is preliminary data.</text>
</comment>
<dbReference type="Pfam" id="PF01042">
    <property type="entry name" value="Ribonuc_L-PSP"/>
    <property type="match status" value="1"/>
</dbReference>
<evidence type="ECO:0000313" key="3">
    <source>
        <dbReference type="Proteomes" id="UP001165269"/>
    </source>
</evidence>